<feature type="region of interest" description="Disordered" evidence="1">
    <location>
        <begin position="28"/>
        <end position="50"/>
    </location>
</feature>
<protein>
    <submittedName>
        <fullName evidence="2">Uncharacterized protein</fullName>
    </submittedName>
</protein>
<dbReference type="Proteomes" id="UP001178508">
    <property type="component" value="Chromosome 1"/>
</dbReference>
<accession>A0AAV1EJ59</accession>
<evidence type="ECO:0000313" key="2">
    <source>
        <dbReference type="EMBL" id="CAJ1048608.1"/>
    </source>
</evidence>
<organism evidence="2 3">
    <name type="scientific">Xyrichtys novacula</name>
    <name type="common">Pearly razorfish</name>
    <name type="synonym">Hemipteronotus novacula</name>
    <dbReference type="NCBI Taxonomy" id="13765"/>
    <lineage>
        <taxon>Eukaryota</taxon>
        <taxon>Metazoa</taxon>
        <taxon>Chordata</taxon>
        <taxon>Craniata</taxon>
        <taxon>Vertebrata</taxon>
        <taxon>Euteleostomi</taxon>
        <taxon>Actinopterygii</taxon>
        <taxon>Neopterygii</taxon>
        <taxon>Teleostei</taxon>
        <taxon>Neoteleostei</taxon>
        <taxon>Acanthomorphata</taxon>
        <taxon>Eupercaria</taxon>
        <taxon>Labriformes</taxon>
        <taxon>Labridae</taxon>
        <taxon>Xyrichtys</taxon>
    </lineage>
</organism>
<evidence type="ECO:0000256" key="1">
    <source>
        <dbReference type="SAM" id="MobiDB-lite"/>
    </source>
</evidence>
<proteinExistence type="predicted"/>
<dbReference type="EMBL" id="OY660864">
    <property type="protein sequence ID" value="CAJ1048608.1"/>
    <property type="molecule type" value="Genomic_DNA"/>
</dbReference>
<gene>
    <name evidence="2" type="ORF">XNOV1_A018490</name>
</gene>
<keyword evidence="3" id="KW-1185">Reference proteome</keyword>
<name>A0AAV1EJ59_XYRNO</name>
<sequence length="73" mass="7452">MACTLSVNGAGFSEYYAAGKTATAGSAAALRRSGPEDGVRGGSASPSETRDTARLQLLPVLWSSSTLSCPQRC</sequence>
<dbReference type="AlphaFoldDB" id="A0AAV1EJ59"/>
<evidence type="ECO:0000313" key="3">
    <source>
        <dbReference type="Proteomes" id="UP001178508"/>
    </source>
</evidence>
<reference evidence="2" key="1">
    <citation type="submission" date="2023-08" db="EMBL/GenBank/DDBJ databases">
        <authorList>
            <person name="Alioto T."/>
            <person name="Alioto T."/>
            <person name="Gomez Garrido J."/>
        </authorList>
    </citation>
    <scope>NUCLEOTIDE SEQUENCE</scope>
</reference>